<feature type="region of interest" description="Disordered" evidence="1">
    <location>
        <begin position="117"/>
        <end position="163"/>
    </location>
</feature>
<dbReference type="AlphaFoldDB" id="A0A1U7CWD0"/>
<gene>
    <name evidence="2" type="ORF">BSF38_04795</name>
</gene>
<reference evidence="3" key="1">
    <citation type="submission" date="2016-12" db="EMBL/GenBank/DDBJ databases">
        <title>Comparative genomics of four Isosphaeraceae planctomycetes: a common pool of plasmids and glycoside hydrolase genes.</title>
        <authorList>
            <person name="Ivanova A."/>
        </authorList>
    </citation>
    <scope>NUCLEOTIDE SEQUENCE [LARGE SCALE GENOMIC DNA]</scope>
    <source>
        <strain evidence="3">PX4</strain>
    </source>
</reference>
<keyword evidence="3" id="KW-1185">Reference proteome</keyword>
<feature type="compositionally biased region" description="Basic and acidic residues" evidence="1">
    <location>
        <begin position="147"/>
        <end position="163"/>
    </location>
</feature>
<dbReference type="RefSeq" id="WP_076349612.1">
    <property type="nucleotide sequence ID" value="NZ_CP019082.1"/>
</dbReference>
<name>A0A1U7CWD0_9BACT</name>
<proteinExistence type="predicted"/>
<protein>
    <submittedName>
        <fullName evidence="2">Uncharacterized protein</fullName>
    </submittedName>
</protein>
<evidence type="ECO:0000313" key="3">
    <source>
        <dbReference type="Proteomes" id="UP000186309"/>
    </source>
</evidence>
<dbReference type="Proteomes" id="UP000186309">
    <property type="component" value="Chromosome"/>
</dbReference>
<accession>A0A1U7CWD0</accession>
<dbReference type="KEGG" id="pbor:BSF38_04795"/>
<sequence length="163" mass="18540">MHDRSFRYEALERLVTDRTGDGQTYELQGGGALFERLKEEPGLTRQGLHQRLLKVGDQGLAEYFHRHEMHRWWNRPIAGKNLGRATLRFDGQTPYATWFDEEAGEIGGLLRRVDPPDPHCPHYGDDVGGLLKRGRSRPTSINVNRPGPDERGLGTTEVGRDRP</sequence>
<evidence type="ECO:0000313" key="2">
    <source>
        <dbReference type="EMBL" id="APW63231.1"/>
    </source>
</evidence>
<dbReference type="EMBL" id="CP019082">
    <property type="protein sequence ID" value="APW63231.1"/>
    <property type="molecule type" value="Genomic_DNA"/>
</dbReference>
<dbReference type="OrthoDB" id="182273at2"/>
<organism evidence="2 3">
    <name type="scientific">Paludisphaera borealis</name>
    <dbReference type="NCBI Taxonomy" id="1387353"/>
    <lineage>
        <taxon>Bacteria</taxon>
        <taxon>Pseudomonadati</taxon>
        <taxon>Planctomycetota</taxon>
        <taxon>Planctomycetia</taxon>
        <taxon>Isosphaerales</taxon>
        <taxon>Isosphaeraceae</taxon>
        <taxon>Paludisphaera</taxon>
    </lineage>
</organism>
<evidence type="ECO:0000256" key="1">
    <source>
        <dbReference type="SAM" id="MobiDB-lite"/>
    </source>
</evidence>